<keyword evidence="5" id="KW-1185">Reference proteome</keyword>
<dbReference type="InterPro" id="IPR036907">
    <property type="entry name" value="5'-Nucleotdase_C_sf"/>
</dbReference>
<dbReference type="Pfam" id="PF18962">
    <property type="entry name" value="Por_Secre_tail"/>
    <property type="match status" value="1"/>
</dbReference>
<comment type="caution">
    <text evidence="4">The sequence shown here is derived from an EMBL/GenBank/DDBJ whole genome shotgun (WGS) entry which is preliminary data.</text>
</comment>
<feature type="domain" description="Secretion system C-terminal sorting" evidence="3">
    <location>
        <begin position="247"/>
        <end position="302"/>
    </location>
</feature>
<dbReference type="InterPro" id="IPR026444">
    <property type="entry name" value="Secre_tail"/>
</dbReference>
<evidence type="ECO:0000259" key="3">
    <source>
        <dbReference type="Pfam" id="PF18962"/>
    </source>
</evidence>
<gene>
    <name evidence="4" type="ORF">N5A56_010900</name>
</gene>
<reference evidence="4" key="1">
    <citation type="submission" date="2023-02" db="EMBL/GenBank/DDBJ databases">
        <title>Polaribacter ponticola sp. nov., isolated from seawater.</title>
        <authorList>
            <person name="Baek J.H."/>
            <person name="Kim J.M."/>
            <person name="Choi D.G."/>
            <person name="Jeon C.O."/>
        </authorList>
    </citation>
    <scope>NUCLEOTIDE SEQUENCE</scope>
    <source>
        <strain evidence="4">MSW5</strain>
    </source>
</reference>
<dbReference type="Pfam" id="PF02872">
    <property type="entry name" value="5_nucleotid_C"/>
    <property type="match status" value="1"/>
</dbReference>
<dbReference type="NCBIfam" id="TIGR04183">
    <property type="entry name" value="Por_Secre_tail"/>
    <property type="match status" value="1"/>
</dbReference>
<dbReference type="SUPFAM" id="SSF55816">
    <property type="entry name" value="5'-nucleotidase (syn. UDP-sugar hydrolase), C-terminal domain"/>
    <property type="match status" value="1"/>
</dbReference>
<sequence>MSGGNLNKISKTTLTVTNKKITNFEFELINLNDNRLTVDDNLSNTISNYYNNPEFYTKIGSSLSSLSKTSTGCFYTDALQVISGSDMVVQNFGGIRDIIYKGDLTPFSIYSIDPFGNGFDTFTMSVTEFRNFLNQYSSSYTYSLDSSFVIRKDENNEYIFYKNGILLENSDQVTLSLNDYISNVFPNLFPKPPSYTFPLTTANYIIEYLSDYISTPIDYANCNQGNSTLNVNDIFHKPIIKIYSTYIEINSEENHFSSEIYNITGQLIYKSVNSNKIDIEFLTRGVYLFKLNYENNTQFKIQKFIK</sequence>
<evidence type="ECO:0000259" key="2">
    <source>
        <dbReference type="Pfam" id="PF02872"/>
    </source>
</evidence>
<name>A0ABT5S9U4_9FLAO</name>
<accession>A0ABT5S9U4</accession>
<dbReference type="Gene3D" id="3.90.780.10">
    <property type="entry name" value="5'-Nucleotidase, C-terminal domain"/>
    <property type="match status" value="1"/>
</dbReference>
<dbReference type="Proteomes" id="UP001151478">
    <property type="component" value="Unassembled WGS sequence"/>
</dbReference>
<dbReference type="InterPro" id="IPR008334">
    <property type="entry name" value="5'-Nucleotdase_C"/>
</dbReference>
<feature type="domain" description="5'-Nucleotidase C-terminal" evidence="2">
    <location>
        <begin position="65"/>
        <end position="139"/>
    </location>
</feature>
<protein>
    <submittedName>
        <fullName evidence="4">5'-nucleotidase C-terminal domain-containing protein</fullName>
    </submittedName>
</protein>
<proteinExistence type="predicted"/>
<keyword evidence="1" id="KW-0732">Signal</keyword>
<evidence type="ECO:0000256" key="1">
    <source>
        <dbReference type="ARBA" id="ARBA00022729"/>
    </source>
</evidence>
<organism evidence="4 5">
    <name type="scientific">Polaribacter ponticola</name>
    <dbReference type="NCBI Taxonomy" id="2978475"/>
    <lineage>
        <taxon>Bacteria</taxon>
        <taxon>Pseudomonadati</taxon>
        <taxon>Bacteroidota</taxon>
        <taxon>Flavobacteriia</taxon>
        <taxon>Flavobacteriales</taxon>
        <taxon>Flavobacteriaceae</taxon>
    </lineage>
</organism>
<dbReference type="EMBL" id="JAOSLC020000003">
    <property type="protein sequence ID" value="MDD7914892.1"/>
    <property type="molecule type" value="Genomic_DNA"/>
</dbReference>
<dbReference type="RefSeq" id="WP_274270398.1">
    <property type="nucleotide sequence ID" value="NZ_JAOSLC020000003.1"/>
</dbReference>
<evidence type="ECO:0000313" key="5">
    <source>
        <dbReference type="Proteomes" id="UP001151478"/>
    </source>
</evidence>
<evidence type="ECO:0000313" key="4">
    <source>
        <dbReference type="EMBL" id="MDD7914892.1"/>
    </source>
</evidence>